<dbReference type="Pfam" id="PF00400">
    <property type="entry name" value="WD40"/>
    <property type="match status" value="2"/>
</dbReference>
<dbReference type="GO" id="GO:0043161">
    <property type="term" value="P:proteasome-mediated ubiquitin-dependent protein catabolic process"/>
    <property type="evidence" value="ECO:0007669"/>
    <property type="project" value="TreeGrafter"/>
</dbReference>
<dbReference type="PANTHER" id="PTHR19847:SF7">
    <property type="entry name" value="DDB1- AND CUL4-ASSOCIATED FACTOR 11"/>
    <property type="match status" value="1"/>
</dbReference>
<dbReference type="InterPro" id="IPR036322">
    <property type="entry name" value="WD40_repeat_dom_sf"/>
</dbReference>
<dbReference type="PANTHER" id="PTHR19847">
    <property type="entry name" value="DDB1- AND CUL4-ASSOCIATED FACTOR 11"/>
    <property type="match status" value="1"/>
</dbReference>
<accession>C5LM52</accession>
<dbReference type="InterPro" id="IPR001680">
    <property type="entry name" value="WD40_rpt"/>
</dbReference>
<dbReference type="EMBL" id="GG683392">
    <property type="protein sequence ID" value="EER02183.1"/>
    <property type="molecule type" value="Genomic_DNA"/>
</dbReference>
<protein>
    <submittedName>
        <fullName evidence="2">Wd-repeat protein, putative</fullName>
    </submittedName>
</protein>
<dbReference type="InterPro" id="IPR051859">
    <property type="entry name" value="DCAF"/>
</dbReference>
<reference evidence="2 3" key="1">
    <citation type="submission" date="2008-07" db="EMBL/GenBank/DDBJ databases">
        <authorList>
            <person name="El-Sayed N."/>
            <person name="Caler E."/>
            <person name="Inman J."/>
            <person name="Amedeo P."/>
            <person name="Hass B."/>
            <person name="Wortman J."/>
        </authorList>
    </citation>
    <scope>NUCLEOTIDE SEQUENCE [LARGE SCALE GENOMIC DNA]</scope>
    <source>
        <strain evidence="3">ATCC 50983 / TXsc</strain>
    </source>
</reference>
<evidence type="ECO:0000256" key="1">
    <source>
        <dbReference type="PROSITE-ProRule" id="PRU00221"/>
    </source>
</evidence>
<dbReference type="GeneID" id="9055087"/>
<dbReference type="GO" id="GO:0080008">
    <property type="term" value="C:Cul4-RING E3 ubiquitin ligase complex"/>
    <property type="evidence" value="ECO:0007669"/>
    <property type="project" value="TreeGrafter"/>
</dbReference>
<dbReference type="OrthoDB" id="312140at2759"/>
<feature type="repeat" description="WD" evidence="1">
    <location>
        <begin position="45"/>
        <end position="61"/>
    </location>
</feature>
<dbReference type="Gene3D" id="2.130.10.10">
    <property type="entry name" value="YVTN repeat-like/Quinoprotein amine dehydrogenase"/>
    <property type="match status" value="1"/>
</dbReference>
<evidence type="ECO:0000313" key="2">
    <source>
        <dbReference type="EMBL" id="EER02183.1"/>
    </source>
</evidence>
<dbReference type="SMART" id="SM00320">
    <property type="entry name" value="WD40"/>
    <property type="match status" value="2"/>
</dbReference>
<dbReference type="RefSeq" id="XP_002769465.1">
    <property type="nucleotide sequence ID" value="XM_002769419.1"/>
</dbReference>
<dbReference type="SUPFAM" id="SSF50978">
    <property type="entry name" value="WD40 repeat-like"/>
    <property type="match status" value="1"/>
</dbReference>
<keyword evidence="3" id="KW-1185">Reference proteome</keyword>
<dbReference type="InterPro" id="IPR015943">
    <property type="entry name" value="WD40/YVTN_repeat-like_dom_sf"/>
</dbReference>
<proteinExistence type="predicted"/>
<dbReference type="InParanoid" id="C5LM52"/>
<keyword evidence="1" id="KW-0853">WD repeat</keyword>
<dbReference type="Proteomes" id="UP000007800">
    <property type="component" value="Unassembled WGS sequence"/>
</dbReference>
<feature type="repeat" description="WD" evidence="1">
    <location>
        <begin position="70"/>
        <end position="112"/>
    </location>
</feature>
<evidence type="ECO:0000313" key="3">
    <source>
        <dbReference type="Proteomes" id="UP000007800"/>
    </source>
</evidence>
<organism evidence="3">
    <name type="scientific">Perkinsus marinus (strain ATCC 50983 / TXsc)</name>
    <dbReference type="NCBI Taxonomy" id="423536"/>
    <lineage>
        <taxon>Eukaryota</taxon>
        <taxon>Sar</taxon>
        <taxon>Alveolata</taxon>
        <taxon>Perkinsozoa</taxon>
        <taxon>Perkinsea</taxon>
        <taxon>Perkinsida</taxon>
        <taxon>Perkinsidae</taxon>
        <taxon>Perkinsus</taxon>
    </lineage>
</organism>
<sequence length="291" mass="33195">MGGVHLYDLSREMTYCTTYSHNGADVNALYRVTVQAWLRSGHRTLLFSGGDDGTISMWDTRRMRRPAGVLVGHTDGICSLHMSDASWHYLCSNAKDQKVKLWDLRTGTQWMFGWTSLVTIVQSTSAPVNVVDYHTKHQAAPCNPAWDYRSQPYPGNPLLDCYTHPHDKYKFWTFSKTTVPHLDRSLYTFVGHKVHRTLIRARMSPMRTTGGRANGIIHIWDLQNPSPFGRTFRAMGERLTDGDTEIGDNDSLSDDDDWYDRSHTTRAVTWHPTLPAALYASWDLQVRMLSA</sequence>
<dbReference type="PROSITE" id="PS50294">
    <property type="entry name" value="WD_REPEATS_REGION"/>
    <property type="match status" value="1"/>
</dbReference>
<name>C5LM52_PERM5</name>
<dbReference type="PROSITE" id="PS50082">
    <property type="entry name" value="WD_REPEATS_2"/>
    <property type="match status" value="2"/>
</dbReference>
<dbReference type="AlphaFoldDB" id="C5LM52"/>
<gene>
    <name evidence="2" type="ORF">Pmar_PMAR008964</name>
</gene>